<keyword evidence="5" id="KW-0479">Metal-binding</keyword>
<dbReference type="GO" id="GO:0009097">
    <property type="term" value="P:isoleucine biosynthetic process"/>
    <property type="evidence" value="ECO:0007669"/>
    <property type="project" value="TreeGrafter"/>
</dbReference>
<dbReference type="GO" id="GO:0050660">
    <property type="term" value="F:flavin adenine dinucleotide binding"/>
    <property type="evidence" value="ECO:0007669"/>
    <property type="project" value="TreeGrafter"/>
</dbReference>
<dbReference type="InterPro" id="IPR012000">
    <property type="entry name" value="Thiamin_PyroP_enz_cen_dom"/>
</dbReference>
<dbReference type="SUPFAM" id="SSF52518">
    <property type="entry name" value="Thiamin diphosphate-binding fold (THDP-binding)"/>
    <property type="match status" value="2"/>
</dbReference>
<evidence type="ECO:0000256" key="2">
    <source>
        <dbReference type="ARBA" id="ARBA00001964"/>
    </source>
</evidence>
<sequence>MDFLTVSILLLLLLALCVIVHFVSKKIPILKVLRVYTIKVNTGRPGLNHGGSLVAKVLKEHHIEHVYTLCGGHISPILVACEEEAIRVIDTRNEASCVFAADAEARITGNVGVAIVTAGPGATNTITAVKNAQMAQTPLLVLSGAAALLFEGRGSLQDIDQMSLFKPLCKYTARIPRVNEIVPILRKAIQQAMSDTPGPVFVEFPIDTIYPYELLLEETLPKQPARNTKEKLIEFIIKVNIGDIFTGAFTEQEYGPLPISFPRHTRAQCDTSIKLFQNSKKPIIVISSQAMLHSVKPINLCSALELMGVPCYLSGMTRGLLGEDNDILLRHKRREALKEADLIVLVGAVCDFRLEYGKALSGKSKKIIVNRNREDLQRNTDVMWNPDLSILGDPALFIESLSQELHRIGYKVSKDWLMHLKERDDLRETENINKSRDPVNKYINPMSLLFQVRETMDKNSIIVVDGGDFVGTASYILKPNGPSTWLDPGPFGTLGVGGGFGLGAKLCKPDSEVWIIYGDGSLGYSIAEFDTFMRHKTPVIAVVGNDACWSQIQRAQVKIFKSEVACNLSFSSYELVAEGYGGVGFQMQNNDPAEIRMLLLKAKEIAKTGKPVLLNFLIGKSNFREGSLSV</sequence>
<name>A0AAV7JM89_9METZ</name>
<dbReference type="PROSITE" id="PS00187">
    <property type="entry name" value="TPP_ENZYMES"/>
    <property type="match status" value="1"/>
</dbReference>
<keyword evidence="15" id="KW-1185">Reference proteome</keyword>
<evidence type="ECO:0000256" key="6">
    <source>
        <dbReference type="ARBA" id="ARBA00023052"/>
    </source>
</evidence>
<keyword evidence="6 10" id="KW-0786">Thiamine pyrophosphate</keyword>
<dbReference type="EMBL" id="JAKMXF010000320">
    <property type="protein sequence ID" value="KAI6649556.1"/>
    <property type="molecule type" value="Genomic_DNA"/>
</dbReference>
<evidence type="ECO:0000259" key="11">
    <source>
        <dbReference type="Pfam" id="PF00205"/>
    </source>
</evidence>
<evidence type="ECO:0000313" key="15">
    <source>
        <dbReference type="Proteomes" id="UP001165289"/>
    </source>
</evidence>
<evidence type="ECO:0000259" key="13">
    <source>
        <dbReference type="Pfam" id="PF02776"/>
    </source>
</evidence>
<dbReference type="GO" id="GO:0009099">
    <property type="term" value="P:L-valine biosynthetic process"/>
    <property type="evidence" value="ECO:0007669"/>
    <property type="project" value="TreeGrafter"/>
</dbReference>
<comment type="cofactor">
    <cofactor evidence="2">
        <name>thiamine diphosphate</name>
        <dbReference type="ChEBI" id="CHEBI:58937"/>
    </cofactor>
</comment>
<dbReference type="InterPro" id="IPR045229">
    <property type="entry name" value="TPP_enz"/>
</dbReference>
<protein>
    <recommendedName>
        <fullName evidence="4">2-hydroxyacyl-CoA lyase 2</fullName>
    </recommendedName>
    <alternativeName>
        <fullName evidence="7">IlvB-like protein</fullName>
    </alternativeName>
</protein>
<evidence type="ECO:0000256" key="3">
    <source>
        <dbReference type="ARBA" id="ARBA00007812"/>
    </source>
</evidence>
<evidence type="ECO:0000256" key="9">
    <source>
        <dbReference type="ARBA" id="ARBA00048767"/>
    </source>
</evidence>
<feature type="domain" description="Thiamine pyrophosphate enzyme N-terminal TPP-binding" evidence="13">
    <location>
        <begin position="49"/>
        <end position="164"/>
    </location>
</feature>
<evidence type="ECO:0000313" key="14">
    <source>
        <dbReference type="EMBL" id="KAI6649556.1"/>
    </source>
</evidence>
<dbReference type="Pfam" id="PF00205">
    <property type="entry name" value="TPP_enzyme_M"/>
    <property type="match status" value="1"/>
</dbReference>
<evidence type="ECO:0000256" key="4">
    <source>
        <dbReference type="ARBA" id="ARBA00018936"/>
    </source>
</evidence>
<proteinExistence type="inferred from homology"/>
<comment type="cofactor">
    <cofactor evidence="1">
        <name>Mg(2+)</name>
        <dbReference type="ChEBI" id="CHEBI:18420"/>
    </cofactor>
</comment>
<evidence type="ECO:0000256" key="5">
    <source>
        <dbReference type="ARBA" id="ARBA00022723"/>
    </source>
</evidence>
<reference evidence="14 15" key="1">
    <citation type="journal article" date="2023" name="BMC Biol.">
        <title>The compact genome of the sponge Oopsacas minuta (Hexactinellida) is lacking key metazoan core genes.</title>
        <authorList>
            <person name="Santini S."/>
            <person name="Schenkelaars Q."/>
            <person name="Jourda C."/>
            <person name="Duchesne M."/>
            <person name="Belahbib H."/>
            <person name="Rocher C."/>
            <person name="Selva M."/>
            <person name="Riesgo A."/>
            <person name="Vervoort M."/>
            <person name="Leys S.P."/>
            <person name="Kodjabachian L."/>
            <person name="Le Bivic A."/>
            <person name="Borchiellini C."/>
            <person name="Claverie J.M."/>
            <person name="Renard E."/>
        </authorList>
    </citation>
    <scope>NUCLEOTIDE SEQUENCE [LARGE SCALE GENOMIC DNA]</scope>
    <source>
        <strain evidence="14">SPO-2</strain>
    </source>
</reference>
<dbReference type="Pfam" id="PF02775">
    <property type="entry name" value="TPP_enzyme_C"/>
    <property type="match status" value="1"/>
</dbReference>
<dbReference type="AlphaFoldDB" id="A0AAV7JM89"/>
<dbReference type="Pfam" id="PF02776">
    <property type="entry name" value="TPP_enzyme_N"/>
    <property type="match status" value="1"/>
</dbReference>
<gene>
    <name evidence="14" type="ORF">LOD99_6722</name>
</gene>
<dbReference type="GO" id="GO:0005948">
    <property type="term" value="C:acetolactate synthase complex"/>
    <property type="evidence" value="ECO:0007669"/>
    <property type="project" value="TreeGrafter"/>
</dbReference>
<dbReference type="InterPro" id="IPR000399">
    <property type="entry name" value="TPP-bd_CS"/>
</dbReference>
<dbReference type="GO" id="GO:0000287">
    <property type="term" value="F:magnesium ion binding"/>
    <property type="evidence" value="ECO:0007669"/>
    <property type="project" value="InterPro"/>
</dbReference>
<dbReference type="FunFam" id="3.40.50.970:FF:000007">
    <property type="entry name" value="Acetolactate synthase"/>
    <property type="match status" value="1"/>
</dbReference>
<dbReference type="GO" id="GO:0003984">
    <property type="term" value="F:acetolactate synthase activity"/>
    <property type="evidence" value="ECO:0007669"/>
    <property type="project" value="TreeGrafter"/>
</dbReference>
<feature type="domain" description="Thiamine pyrophosphate enzyme central" evidence="11">
    <location>
        <begin position="273"/>
        <end position="401"/>
    </location>
</feature>
<comment type="caution">
    <text evidence="14">The sequence shown here is derived from an EMBL/GenBank/DDBJ whole genome shotgun (WGS) entry which is preliminary data.</text>
</comment>
<comment type="catalytic activity">
    <reaction evidence="9">
        <text>(2R)-hydroxyhexadecanoyl-CoA = pentadecanal + formyl-CoA</text>
        <dbReference type="Rhea" id="RHEA:55212"/>
        <dbReference type="ChEBI" id="CHEBI:17302"/>
        <dbReference type="ChEBI" id="CHEBI:57376"/>
        <dbReference type="ChEBI" id="CHEBI:138654"/>
    </reaction>
    <physiologicalReaction direction="left-to-right" evidence="9">
        <dbReference type="Rhea" id="RHEA:55213"/>
    </physiologicalReaction>
</comment>
<dbReference type="CDD" id="cd07035">
    <property type="entry name" value="TPP_PYR_POX_like"/>
    <property type="match status" value="1"/>
</dbReference>
<dbReference type="Proteomes" id="UP001165289">
    <property type="component" value="Unassembled WGS sequence"/>
</dbReference>
<evidence type="ECO:0000256" key="1">
    <source>
        <dbReference type="ARBA" id="ARBA00001946"/>
    </source>
</evidence>
<dbReference type="InterPro" id="IPR029035">
    <property type="entry name" value="DHS-like_NAD/FAD-binding_dom"/>
</dbReference>
<dbReference type="InterPro" id="IPR012001">
    <property type="entry name" value="Thiamin_PyroP_enz_TPP-bd_dom"/>
</dbReference>
<comment type="catalytic activity">
    <reaction evidence="8">
        <text>2-hydroxyoctadecanoyl-CoA = heptadecanal + formyl-CoA</text>
        <dbReference type="Rhea" id="RHEA:55196"/>
        <dbReference type="ChEBI" id="CHEBI:57376"/>
        <dbReference type="ChEBI" id="CHEBI:74116"/>
        <dbReference type="ChEBI" id="CHEBI:138631"/>
    </reaction>
    <physiologicalReaction direction="left-to-right" evidence="8">
        <dbReference type="Rhea" id="RHEA:55197"/>
    </physiologicalReaction>
</comment>
<dbReference type="InterPro" id="IPR029061">
    <property type="entry name" value="THDP-binding"/>
</dbReference>
<evidence type="ECO:0000256" key="10">
    <source>
        <dbReference type="RuleBase" id="RU362132"/>
    </source>
</evidence>
<evidence type="ECO:0000256" key="8">
    <source>
        <dbReference type="ARBA" id="ARBA00048738"/>
    </source>
</evidence>
<dbReference type="PANTHER" id="PTHR18968:SF166">
    <property type="entry name" value="2-HYDROXYACYL-COA LYASE 2"/>
    <property type="match status" value="1"/>
</dbReference>
<dbReference type="PANTHER" id="PTHR18968">
    <property type="entry name" value="THIAMINE PYROPHOSPHATE ENZYMES"/>
    <property type="match status" value="1"/>
</dbReference>
<dbReference type="SUPFAM" id="SSF52467">
    <property type="entry name" value="DHS-like NAD/FAD-binding domain"/>
    <property type="match status" value="1"/>
</dbReference>
<dbReference type="Gene3D" id="3.40.50.1220">
    <property type="entry name" value="TPP-binding domain"/>
    <property type="match status" value="1"/>
</dbReference>
<evidence type="ECO:0000256" key="7">
    <source>
        <dbReference type="ARBA" id="ARBA00030510"/>
    </source>
</evidence>
<organism evidence="14 15">
    <name type="scientific">Oopsacas minuta</name>
    <dbReference type="NCBI Taxonomy" id="111878"/>
    <lineage>
        <taxon>Eukaryota</taxon>
        <taxon>Metazoa</taxon>
        <taxon>Porifera</taxon>
        <taxon>Hexactinellida</taxon>
        <taxon>Hexasterophora</taxon>
        <taxon>Lyssacinosida</taxon>
        <taxon>Leucopsacidae</taxon>
        <taxon>Oopsacas</taxon>
    </lineage>
</organism>
<evidence type="ECO:0000259" key="12">
    <source>
        <dbReference type="Pfam" id="PF02775"/>
    </source>
</evidence>
<dbReference type="InterPro" id="IPR011766">
    <property type="entry name" value="TPP_enzyme_TPP-bd"/>
</dbReference>
<feature type="domain" description="Thiamine pyrophosphate enzyme TPP-binding" evidence="12">
    <location>
        <begin position="465"/>
        <end position="615"/>
    </location>
</feature>
<comment type="similarity">
    <text evidence="3 10">Belongs to the TPP enzyme family.</text>
</comment>
<dbReference type="Gene3D" id="3.40.50.970">
    <property type="match status" value="2"/>
</dbReference>
<accession>A0AAV7JM89</accession>
<dbReference type="GO" id="GO:0030976">
    <property type="term" value="F:thiamine pyrophosphate binding"/>
    <property type="evidence" value="ECO:0007669"/>
    <property type="project" value="InterPro"/>
</dbReference>